<reference evidence="1 2" key="1">
    <citation type="submission" date="2019-12" db="EMBL/GenBank/DDBJ databases">
        <authorList>
            <person name="Woiski C."/>
        </authorList>
    </citation>
    <scope>NUCLEOTIDE SEQUENCE [LARGE SCALE GENOMIC DNA]</scope>
    <source>
        <strain evidence="1 2">BOE100</strain>
    </source>
</reference>
<dbReference type="AlphaFoldDB" id="A0A7V8J5Q1"/>
<proteinExistence type="predicted"/>
<dbReference type="RefSeq" id="WP_156858630.1">
    <property type="nucleotide sequence ID" value="NZ_WOWR01000005.1"/>
</dbReference>
<sequence>MTDFIAITRPHLQALIDAAQAETATPSDAQIIVKASRELASPVVTANPTANEVRSCFEQACNASMAFSFPLGIVKLNGVFQRYMDSDTDSAYVGYRAGFVRGLKWREQLVANNPEPAMLGPSAPPVCASLVALRALQGCSWLDPDPCDSAELEAAKAQAREAINAASQQT</sequence>
<evidence type="ECO:0000313" key="1">
    <source>
        <dbReference type="EMBL" id="KAF0255736.1"/>
    </source>
</evidence>
<evidence type="ECO:0000313" key="2">
    <source>
        <dbReference type="Proteomes" id="UP000442695"/>
    </source>
</evidence>
<dbReference type="Proteomes" id="UP000442695">
    <property type="component" value="Unassembled WGS sequence"/>
</dbReference>
<protein>
    <submittedName>
        <fullName evidence="1">Uncharacterized protein</fullName>
    </submittedName>
</protein>
<gene>
    <name evidence="1" type="ORF">GN299_06500</name>
</gene>
<comment type="caution">
    <text evidence="1">The sequence shown here is derived from an EMBL/GenBank/DDBJ whole genome shotgun (WGS) entry which is preliminary data.</text>
</comment>
<dbReference type="EMBL" id="WOWR01000005">
    <property type="protein sequence ID" value="KAF0255736.1"/>
    <property type="molecule type" value="Genomic_DNA"/>
</dbReference>
<accession>A0A7V8J5Q1</accession>
<organism evidence="1 2">
    <name type="scientific">Pseudomonas putida</name>
    <name type="common">Arthrobacter siderocapsulatus</name>
    <dbReference type="NCBI Taxonomy" id="303"/>
    <lineage>
        <taxon>Bacteria</taxon>
        <taxon>Pseudomonadati</taxon>
        <taxon>Pseudomonadota</taxon>
        <taxon>Gammaproteobacteria</taxon>
        <taxon>Pseudomonadales</taxon>
        <taxon>Pseudomonadaceae</taxon>
        <taxon>Pseudomonas</taxon>
    </lineage>
</organism>
<name>A0A7V8J5Q1_PSEPU</name>